<evidence type="ECO:0000313" key="2">
    <source>
        <dbReference type="Proteomes" id="UP000218327"/>
    </source>
</evidence>
<dbReference type="Proteomes" id="UP000218327">
    <property type="component" value="Unassembled WGS sequence"/>
</dbReference>
<dbReference type="Pfam" id="PF10670">
    <property type="entry name" value="DUF4198"/>
    <property type="match status" value="1"/>
</dbReference>
<protein>
    <submittedName>
        <fullName evidence="1">Nickel transporter</fullName>
    </submittedName>
</protein>
<reference evidence="2" key="1">
    <citation type="submission" date="2017-08" db="EMBL/GenBank/DDBJ databases">
        <title>A dynamic microbial community with high functional redundancy inhabits the cold, oxic subseafloor aquifer.</title>
        <authorList>
            <person name="Tully B.J."/>
            <person name="Wheat C.G."/>
            <person name="Glazer B.T."/>
            <person name="Huber J.A."/>
        </authorList>
    </citation>
    <scope>NUCLEOTIDE SEQUENCE [LARGE SCALE GENOMIC DNA]</scope>
</reference>
<name>A0A2A5BB50_9GAMM</name>
<dbReference type="InterPro" id="IPR019613">
    <property type="entry name" value="DUF4198"/>
</dbReference>
<comment type="caution">
    <text evidence="1">The sequence shown here is derived from an EMBL/GenBank/DDBJ whole genome shotgun (WGS) entry which is preliminary data.</text>
</comment>
<sequence length="281" mass="31490">MIDRRFFSIFKTSIFLLCTVLINTSAYGHFQMLYTPEMALTRGQATQFTMVFTHPVHGGPHMDMGLPEQFYVVSQRGGEAQPKRTDLLEYVQPIDWLSSQGATQAYTASLPRSVTRSLGDYVFVLQPAPYYESNEDKYIQQFTRVMLNIGGVPGNWSEPMGLPAEIQPLNKPYANWTGGLFRGIVLADGEPVPNAEIEIEYMNHMPDQDANRFSEAAEVELPQDSYGTMTIYANDRGEFSIGLPRAGWWGICALAIGADTEHNGKSLSQDAVLWLQVKDMK</sequence>
<organism evidence="1 2">
    <name type="scientific">SAR86 cluster bacterium</name>
    <dbReference type="NCBI Taxonomy" id="2030880"/>
    <lineage>
        <taxon>Bacteria</taxon>
        <taxon>Pseudomonadati</taxon>
        <taxon>Pseudomonadota</taxon>
        <taxon>Gammaproteobacteria</taxon>
        <taxon>SAR86 cluster</taxon>
    </lineage>
</organism>
<gene>
    <name evidence="1" type="ORF">COA96_00690</name>
</gene>
<accession>A0A2A5BB50</accession>
<dbReference type="AlphaFoldDB" id="A0A2A5BB50"/>
<proteinExistence type="predicted"/>
<dbReference type="EMBL" id="NVVJ01000001">
    <property type="protein sequence ID" value="PCJ28732.1"/>
    <property type="molecule type" value="Genomic_DNA"/>
</dbReference>
<evidence type="ECO:0000313" key="1">
    <source>
        <dbReference type="EMBL" id="PCJ28732.1"/>
    </source>
</evidence>